<dbReference type="InterPro" id="IPR001296">
    <property type="entry name" value="Glyco_trans_1"/>
</dbReference>
<protein>
    <recommendedName>
        <fullName evidence="1">Glycosyl transferase family 1 domain-containing protein</fullName>
    </recommendedName>
</protein>
<gene>
    <name evidence="2" type="ORF">LCGC14_1051370</name>
</gene>
<comment type="caution">
    <text evidence="2">The sequence shown here is derived from an EMBL/GenBank/DDBJ whole genome shotgun (WGS) entry which is preliminary data.</text>
</comment>
<evidence type="ECO:0000313" key="2">
    <source>
        <dbReference type="EMBL" id="KKN08968.1"/>
    </source>
</evidence>
<feature type="domain" description="Glycosyl transferase family 1" evidence="1">
    <location>
        <begin position="198"/>
        <end position="365"/>
    </location>
</feature>
<sequence length="387" mass="44708">MKILIYCYNFLPKNRGGMEKFIFSLVQRLKKNHEISLLLPKRHNICISGIKIYHICEIFPKYNRGNLSRLKLLILGPIKFLSNIISTSIVLPRVLKKNKIQIVTVFQPSIYSTLVNFIGLLFKKRTCISLRGIEGDVNFFSQLSMDSTFLFSRAVIINSKDLFDRYLKTTSIPRVLFSNKKVYYLPNGINVDYWKPDKTNEISKESDLIFVGNLMDKSQVKNKGIKFLYEAIKILRENNNLNLKVLVIGHANMYLLKKTIALDIEKYFNFYGFLENYNTLKSKIQKSKIFVLPSVSEGMPNSLMEAMALEMPCIASNVGGVPELIEHNVDGLIFEPKNTKKFADLIRLLLEDENLQKKLGINARKKMVNKFNWNQVIKKVEILYGKL</sequence>
<reference evidence="2" key="1">
    <citation type="journal article" date="2015" name="Nature">
        <title>Complex archaea that bridge the gap between prokaryotes and eukaryotes.</title>
        <authorList>
            <person name="Spang A."/>
            <person name="Saw J.H."/>
            <person name="Jorgensen S.L."/>
            <person name="Zaremba-Niedzwiedzka K."/>
            <person name="Martijn J."/>
            <person name="Lind A.E."/>
            <person name="van Eijk R."/>
            <person name="Schleper C."/>
            <person name="Guy L."/>
            <person name="Ettema T.J."/>
        </authorList>
    </citation>
    <scope>NUCLEOTIDE SEQUENCE</scope>
</reference>
<dbReference type="SUPFAM" id="SSF53756">
    <property type="entry name" value="UDP-Glycosyltransferase/glycogen phosphorylase"/>
    <property type="match status" value="1"/>
</dbReference>
<dbReference type="Gene3D" id="3.40.50.2000">
    <property type="entry name" value="Glycogen Phosphorylase B"/>
    <property type="match status" value="2"/>
</dbReference>
<dbReference type="AlphaFoldDB" id="A0A0F9QUS8"/>
<proteinExistence type="predicted"/>
<dbReference type="EMBL" id="LAZR01004398">
    <property type="protein sequence ID" value="KKN08968.1"/>
    <property type="molecule type" value="Genomic_DNA"/>
</dbReference>
<dbReference type="PANTHER" id="PTHR12526">
    <property type="entry name" value="GLYCOSYLTRANSFERASE"/>
    <property type="match status" value="1"/>
</dbReference>
<dbReference type="CDD" id="cd03801">
    <property type="entry name" value="GT4_PimA-like"/>
    <property type="match status" value="1"/>
</dbReference>
<evidence type="ECO:0000259" key="1">
    <source>
        <dbReference type="Pfam" id="PF00534"/>
    </source>
</evidence>
<accession>A0A0F9QUS8</accession>
<name>A0A0F9QUS8_9ZZZZ</name>
<dbReference type="Pfam" id="PF00534">
    <property type="entry name" value="Glycos_transf_1"/>
    <property type="match status" value="1"/>
</dbReference>
<dbReference type="GO" id="GO:0016757">
    <property type="term" value="F:glycosyltransferase activity"/>
    <property type="evidence" value="ECO:0007669"/>
    <property type="project" value="InterPro"/>
</dbReference>
<organism evidence="2">
    <name type="scientific">marine sediment metagenome</name>
    <dbReference type="NCBI Taxonomy" id="412755"/>
    <lineage>
        <taxon>unclassified sequences</taxon>
        <taxon>metagenomes</taxon>
        <taxon>ecological metagenomes</taxon>
    </lineage>
</organism>